<feature type="transmembrane region" description="Helical" evidence="1">
    <location>
        <begin position="140"/>
        <end position="161"/>
    </location>
</feature>
<gene>
    <name evidence="3" type="ORF">CHH67_05050</name>
</gene>
<dbReference type="Proteomes" id="UP000215596">
    <property type="component" value="Unassembled WGS sequence"/>
</dbReference>
<feature type="transmembrane region" description="Helical" evidence="1">
    <location>
        <begin position="277"/>
        <end position="298"/>
    </location>
</feature>
<name>A0A268F0P8_9BACL</name>
<feature type="transmembrane region" description="Helical" evidence="1">
    <location>
        <begin position="118"/>
        <end position="133"/>
    </location>
</feature>
<feature type="transmembrane region" description="Helical" evidence="1">
    <location>
        <begin position="207"/>
        <end position="232"/>
    </location>
</feature>
<comment type="caution">
    <text evidence="3">The sequence shown here is derived from an EMBL/GenBank/DDBJ whole genome shotgun (WGS) entry which is preliminary data.</text>
</comment>
<evidence type="ECO:0000259" key="2">
    <source>
        <dbReference type="Pfam" id="PF04235"/>
    </source>
</evidence>
<keyword evidence="1" id="KW-0812">Transmembrane</keyword>
<feature type="transmembrane region" description="Helical" evidence="1">
    <location>
        <begin position="94"/>
        <end position="112"/>
    </location>
</feature>
<protein>
    <recommendedName>
        <fullName evidence="2">DUF418 domain-containing protein</fullName>
    </recommendedName>
</protein>
<dbReference type="PANTHER" id="PTHR30590">
    <property type="entry name" value="INNER MEMBRANE PROTEIN"/>
    <property type="match status" value="1"/>
</dbReference>
<dbReference type="EMBL" id="NPBY01000014">
    <property type="protein sequence ID" value="PAD78955.1"/>
    <property type="molecule type" value="Genomic_DNA"/>
</dbReference>
<reference evidence="3 4" key="1">
    <citation type="submission" date="2017-07" db="EMBL/GenBank/DDBJ databases">
        <title>Isolation and whole genome analysis of endospore-forming bacteria from heroin.</title>
        <authorList>
            <person name="Kalinowski J."/>
            <person name="Ahrens B."/>
            <person name="Al-Dilaimi A."/>
            <person name="Winkler A."/>
            <person name="Wibberg D."/>
            <person name="Schleenbecker U."/>
            <person name="Ruckert C."/>
            <person name="Wolfel R."/>
            <person name="Grass G."/>
        </authorList>
    </citation>
    <scope>NUCLEOTIDE SEQUENCE [LARGE SCALE GENOMIC DNA]</scope>
    <source>
        <strain evidence="3 4">7537-G1</strain>
    </source>
</reference>
<evidence type="ECO:0000313" key="3">
    <source>
        <dbReference type="EMBL" id="PAD78955.1"/>
    </source>
</evidence>
<feature type="transmembrane region" description="Helical" evidence="1">
    <location>
        <begin position="346"/>
        <end position="367"/>
    </location>
</feature>
<feature type="transmembrane region" description="Helical" evidence="1">
    <location>
        <begin position="18"/>
        <end position="39"/>
    </location>
</feature>
<feature type="domain" description="DUF418" evidence="2">
    <location>
        <begin position="231"/>
        <end position="385"/>
    </location>
</feature>
<dbReference type="OrthoDB" id="9807744at2"/>
<evidence type="ECO:0000313" key="4">
    <source>
        <dbReference type="Proteomes" id="UP000215596"/>
    </source>
</evidence>
<evidence type="ECO:0000256" key="1">
    <source>
        <dbReference type="SAM" id="Phobius"/>
    </source>
</evidence>
<feature type="transmembrane region" description="Helical" evidence="1">
    <location>
        <begin position="318"/>
        <end position="340"/>
    </location>
</feature>
<keyword evidence="1" id="KW-1133">Transmembrane helix</keyword>
<proteinExistence type="predicted"/>
<sequence>MTDVRQQRITLIDSLRGFALLGIFLVNILFFTTSLQTISFGVDLWTGGYNEALGMLKDIFINSKFILIFSFLFGLGAVLLQNSCEAKGLSFRRVYARRLTALLVIGLIHGMLIWYGDVLTHYAILGFLLLLFIKRKPKTLLIWSLILQLIVPVLVVISSLASSGDPQFTTLSGEEMQQTALYYQAKDAAIYGAGDAGQILGQRLNDFIASIFNMILFYPQVLGLFLLGMYFGKRRFLHDVAGHRALFVRLAWIGGVLGLAAQLAMAWTELSFAMEAVMLFVGAPLMSLAYISLFALLYQNKRCQKVLRVFSYPGKMAFTNYLMQSVICGFIFYSYGLALYGTVDVGIQMLIALAVYAAQVIFSMLWLRLFPIGPLEYVWRLFTYWGKPVRKGAVSHQASIASDKDSSRANRA</sequence>
<dbReference type="AlphaFoldDB" id="A0A268F0P8"/>
<accession>A0A268F0P8</accession>
<organism evidence="3 4">
    <name type="scientific">Paenibacillus campinasensis</name>
    <dbReference type="NCBI Taxonomy" id="66347"/>
    <lineage>
        <taxon>Bacteria</taxon>
        <taxon>Bacillati</taxon>
        <taxon>Bacillota</taxon>
        <taxon>Bacilli</taxon>
        <taxon>Bacillales</taxon>
        <taxon>Paenibacillaceae</taxon>
        <taxon>Paenibacillus</taxon>
    </lineage>
</organism>
<dbReference type="PANTHER" id="PTHR30590:SF2">
    <property type="entry name" value="INNER MEMBRANE PROTEIN"/>
    <property type="match status" value="1"/>
</dbReference>
<feature type="transmembrane region" description="Helical" evidence="1">
    <location>
        <begin position="244"/>
        <end position="265"/>
    </location>
</feature>
<dbReference type="Pfam" id="PF04235">
    <property type="entry name" value="DUF418"/>
    <property type="match status" value="1"/>
</dbReference>
<dbReference type="InterPro" id="IPR052529">
    <property type="entry name" value="Bact_Transport_Assoc"/>
</dbReference>
<dbReference type="RefSeq" id="WP_095263903.1">
    <property type="nucleotide sequence ID" value="NZ_NPBY01000014.1"/>
</dbReference>
<feature type="transmembrane region" description="Helical" evidence="1">
    <location>
        <begin position="59"/>
        <end position="82"/>
    </location>
</feature>
<keyword evidence="1" id="KW-0472">Membrane</keyword>
<dbReference type="InterPro" id="IPR007349">
    <property type="entry name" value="DUF418"/>
</dbReference>